<proteinExistence type="predicted"/>
<organism evidence="1 2">
    <name type="scientific">Pseudoxanthomonas putridarboris</name>
    <dbReference type="NCBI Taxonomy" id="752605"/>
    <lineage>
        <taxon>Bacteria</taxon>
        <taxon>Pseudomonadati</taxon>
        <taxon>Pseudomonadota</taxon>
        <taxon>Gammaproteobacteria</taxon>
        <taxon>Lysobacterales</taxon>
        <taxon>Lysobacteraceae</taxon>
        <taxon>Pseudoxanthomonas</taxon>
    </lineage>
</organism>
<sequence>MALASQAPDFPLHLFDPVGCRPACSVRRRLLRVACAPSLLGSVEALSADGGDVASGKPSPEGYVLAAARLGVLPGECLVFEDAPAGILAKEAAGARVLVITSAHAHPVDAGRHLSARDYTGLEVIEETDGRFTPIGA</sequence>
<dbReference type="RefSeq" id="WP_341724521.1">
    <property type="nucleotide sequence ID" value="NZ_JBBWWT010000001.1"/>
</dbReference>
<dbReference type="InterPro" id="IPR006439">
    <property type="entry name" value="HAD-SF_hydro_IA"/>
</dbReference>
<dbReference type="EMBL" id="JBBWWT010000001">
    <property type="protein sequence ID" value="MEL1263341.1"/>
    <property type="molecule type" value="Genomic_DNA"/>
</dbReference>
<dbReference type="NCBIfam" id="TIGR01509">
    <property type="entry name" value="HAD-SF-IA-v3"/>
    <property type="match status" value="1"/>
</dbReference>
<dbReference type="Pfam" id="PF00702">
    <property type="entry name" value="Hydrolase"/>
    <property type="match status" value="1"/>
</dbReference>
<dbReference type="InterPro" id="IPR051806">
    <property type="entry name" value="HAD-like_SPP"/>
</dbReference>
<gene>
    <name evidence="1" type="ORF">AAD027_03020</name>
</gene>
<protein>
    <submittedName>
        <fullName evidence="1">HAD family phosphatase</fullName>
    </submittedName>
</protein>
<dbReference type="InterPro" id="IPR036412">
    <property type="entry name" value="HAD-like_sf"/>
</dbReference>
<dbReference type="Proteomes" id="UP001459204">
    <property type="component" value="Unassembled WGS sequence"/>
</dbReference>
<dbReference type="InterPro" id="IPR023214">
    <property type="entry name" value="HAD_sf"/>
</dbReference>
<dbReference type="SUPFAM" id="SSF56784">
    <property type="entry name" value="HAD-like"/>
    <property type="match status" value="1"/>
</dbReference>
<evidence type="ECO:0000313" key="1">
    <source>
        <dbReference type="EMBL" id="MEL1263341.1"/>
    </source>
</evidence>
<accession>A0ABU9IYS5</accession>
<dbReference type="PANTHER" id="PTHR43481:SF4">
    <property type="entry name" value="GLYCEROL-1-PHOSPHATE PHOSPHOHYDROLASE 1-RELATED"/>
    <property type="match status" value="1"/>
</dbReference>
<name>A0ABU9IYS5_9GAMM</name>
<evidence type="ECO:0000313" key="2">
    <source>
        <dbReference type="Proteomes" id="UP001459204"/>
    </source>
</evidence>
<keyword evidence="2" id="KW-1185">Reference proteome</keyword>
<reference evidence="1 2" key="1">
    <citation type="submission" date="2024-04" db="EMBL/GenBank/DDBJ databases">
        <title>Draft genome sequence of Pseudoxanthomonas putridarboris WD12.</title>
        <authorList>
            <person name="Oh J."/>
        </authorList>
    </citation>
    <scope>NUCLEOTIDE SEQUENCE [LARGE SCALE GENOMIC DNA]</scope>
    <source>
        <strain evidence="1 2">WD12</strain>
    </source>
</reference>
<comment type="caution">
    <text evidence="1">The sequence shown here is derived from an EMBL/GenBank/DDBJ whole genome shotgun (WGS) entry which is preliminary data.</text>
</comment>
<dbReference type="Gene3D" id="3.40.50.1000">
    <property type="entry name" value="HAD superfamily/HAD-like"/>
    <property type="match status" value="1"/>
</dbReference>
<dbReference type="PANTHER" id="PTHR43481">
    <property type="entry name" value="FRUCTOSE-1-PHOSPHATE PHOSPHATASE"/>
    <property type="match status" value="1"/>
</dbReference>